<feature type="region of interest" description="Disordered" evidence="1">
    <location>
        <begin position="81"/>
        <end position="118"/>
    </location>
</feature>
<feature type="compositionally biased region" description="Low complexity" evidence="1">
    <location>
        <begin position="81"/>
        <end position="94"/>
    </location>
</feature>
<proteinExistence type="predicted"/>
<evidence type="ECO:0000313" key="4">
    <source>
        <dbReference type="EMBL" id="MDP9822461.1"/>
    </source>
</evidence>
<protein>
    <submittedName>
        <fullName evidence="4">Uncharacterized protein YraI</fullName>
    </submittedName>
</protein>
<keyword evidence="5" id="KW-1185">Reference proteome</keyword>
<dbReference type="Pfam" id="PF26571">
    <property type="entry name" value="VldE"/>
    <property type="match status" value="1"/>
</dbReference>
<name>A0ABT9NPV4_9ACTN</name>
<dbReference type="RefSeq" id="WP_306825125.1">
    <property type="nucleotide sequence ID" value="NZ_JAUSQM010000001.1"/>
</dbReference>
<evidence type="ECO:0000259" key="2">
    <source>
        <dbReference type="Pfam" id="PF08239"/>
    </source>
</evidence>
<sequence>MSHGRHRAPARPASLRRRIRWTFVAAPLATVAVVTAGISLADPGDAPAGPDTAVVFEATDAAASLGAGLIDLGARAAAADRANRSQARSAPAAKKSAKKAKPAKKPKQQTAGPVRTQKRWTTVDLNVWTGPGEQHRLVTVLDAGARVLITGETEGIWAQVVHDDKLRYVKAAYLVAERAEAQEAVSAAASSAPCIHGSSIEGGLGPNATAVYRAVCAAFPDISSYGGYRGDGEHAAGRALDVMVSGDRGWEIAEWVRARAGELGVSEVIYAQRIWTVERSGEGWRSMEDRGSSTANHYDHVHVTTY</sequence>
<dbReference type="InterPro" id="IPR058593">
    <property type="entry name" value="ARB_07466-like_C"/>
</dbReference>
<dbReference type="Proteomes" id="UP001240447">
    <property type="component" value="Unassembled WGS sequence"/>
</dbReference>
<dbReference type="EMBL" id="JAUSQM010000001">
    <property type="protein sequence ID" value="MDP9822461.1"/>
    <property type="molecule type" value="Genomic_DNA"/>
</dbReference>
<dbReference type="Pfam" id="PF08239">
    <property type="entry name" value="SH3_3"/>
    <property type="match status" value="1"/>
</dbReference>
<comment type="caution">
    <text evidence="4">The sequence shown here is derived from an EMBL/GenBank/DDBJ whole genome shotgun (WGS) entry which is preliminary data.</text>
</comment>
<gene>
    <name evidence="4" type="ORF">J2S59_002270</name>
</gene>
<feature type="domain" description="SH3b" evidence="2">
    <location>
        <begin position="125"/>
        <end position="174"/>
    </location>
</feature>
<reference evidence="4 5" key="1">
    <citation type="submission" date="2023-07" db="EMBL/GenBank/DDBJ databases">
        <title>Sequencing the genomes of 1000 actinobacteria strains.</title>
        <authorList>
            <person name="Klenk H.-P."/>
        </authorList>
    </citation>
    <scope>NUCLEOTIDE SEQUENCE [LARGE SCALE GENOMIC DNA]</scope>
    <source>
        <strain evidence="4 5">GD13</strain>
    </source>
</reference>
<dbReference type="Gene3D" id="2.30.30.40">
    <property type="entry name" value="SH3 Domains"/>
    <property type="match status" value="1"/>
</dbReference>
<evidence type="ECO:0000256" key="1">
    <source>
        <dbReference type="SAM" id="MobiDB-lite"/>
    </source>
</evidence>
<feature type="domain" description="ARB-07466-like C-terminal" evidence="3">
    <location>
        <begin position="201"/>
        <end position="298"/>
    </location>
</feature>
<evidence type="ECO:0000259" key="3">
    <source>
        <dbReference type="Pfam" id="PF26571"/>
    </source>
</evidence>
<dbReference type="InterPro" id="IPR003646">
    <property type="entry name" value="SH3-like_bac-type"/>
</dbReference>
<accession>A0ABT9NPV4</accession>
<organism evidence="4 5">
    <name type="scientific">Nocardioides massiliensis</name>
    <dbReference type="NCBI Taxonomy" id="1325935"/>
    <lineage>
        <taxon>Bacteria</taxon>
        <taxon>Bacillati</taxon>
        <taxon>Actinomycetota</taxon>
        <taxon>Actinomycetes</taxon>
        <taxon>Propionibacteriales</taxon>
        <taxon>Nocardioidaceae</taxon>
        <taxon>Nocardioides</taxon>
    </lineage>
</organism>
<evidence type="ECO:0000313" key="5">
    <source>
        <dbReference type="Proteomes" id="UP001240447"/>
    </source>
</evidence>
<feature type="compositionally biased region" description="Basic residues" evidence="1">
    <location>
        <begin position="95"/>
        <end position="107"/>
    </location>
</feature>